<name>A0A4Y7QLN8_9AGAM</name>
<dbReference type="VEuPathDB" id="FungiDB:BD410DRAFT_782120"/>
<dbReference type="SUPFAM" id="SSF47095">
    <property type="entry name" value="HMG-box"/>
    <property type="match status" value="1"/>
</dbReference>
<dbReference type="Proteomes" id="UP000294933">
    <property type="component" value="Unassembled WGS sequence"/>
</dbReference>
<feature type="region of interest" description="Disordered" evidence="1">
    <location>
        <begin position="1"/>
        <end position="76"/>
    </location>
</feature>
<evidence type="ECO:0000313" key="3">
    <source>
        <dbReference type="EMBL" id="TDL28151.1"/>
    </source>
</evidence>
<feature type="compositionally biased region" description="Basic residues" evidence="1">
    <location>
        <begin position="17"/>
        <end position="29"/>
    </location>
</feature>
<organism evidence="3 4">
    <name type="scientific">Rickenella mellea</name>
    <dbReference type="NCBI Taxonomy" id="50990"/>
    <lineage>
        <taxon>Eukaryota</taxon>
        <taxon>Fungi</taxon>
        <taxon>Dikarya</taxon>
        <taxon>Basidiomycota</taxon>
        <taxon>Agaricomycotina</taxon>
        <taxon>Agaricomycetes</taxon>
        <taxon>Hymenochaetales</taxon>
        <taxon>Rickenellaceae</taxon>
        <taxon>Rickenella</taxon>
    </lineage>
</organism>
<dbReference type="EMBL" id="ML170158">
    <property type="protein sequence ID" value="TDL28151.1"/>
    <property type="molecule type" value="Genomic_DNA"/>
</dbReference>
<dbReference type="Pfam" id="PF04690">
    <property type="entry name" value="YABBY"/>
    <property type="match status" value="1"/>
</dbReference>
<dbReference type="CDD" id="cd00084">
    <property type="entry name" value="HMG-box_SF"/>
    <property type="match status" value="1"/>
</dbReference>
<feature type="domain" description="YABBY protein C-terminal" evidence="2">
    <location>
        <begin position="16"/>
        <end position="70"/>
    </location>
</feature>
<sequence length="76" mass="8607">MVREKKANPAPTEQPAKKTKSSGARKAKGKPSAYNMFMKKELARLREEDPDAKHPDRFKQAAQNWKKAKENPINAS</sequence>
<evidence type="ECO:0000259" key="2">
    <source>
        <dbReference type="Pfam" id="PF04690"/>
    </source>
</evidence>
<feature type="compositionally biased region" description="Basic and acidic residues" evidence="1">
    <location>
        <begin position="38"/>
        <end position="59"/>
    </location>
</feature>
<keyword evidence="4" id="KW-1185">Reference proteome</keyword>
<protein>
    <recommendedName>
        <fullName evidence="2">YABBY protein C-terminal domain-containing protein</fullName>
    </recommendedName>
</protein>
<accession>A0A4Y7QLN8</accession>
<dbReference type="OrthoDB" id="667577at2759"/>
<gene>
    <name evidence="3" type="ORF">BD410DRAFT_782120</name>
</gene>
<dbReference type="InterPro" id="IPR036910">
    <property type="entry name" value="HMG_box_dom_sf"/>
</dbReference>
<reference evidence="3 4" key="1">
    <citation type="submission" date="2018-06" db="EMBL/GenBank/DDBJ databases">
        <title>A transcriptomic atlas of mushroom development highlights an independent origin of complex multicellularity.</title>
        <authorList>
            <consortium name="DOE Joint Genome Institute"/>
            <person name="Krizsan K."/>
            <person name="Almasi E."/>
            <person name="Merenyi Z."/>
            <person name="Sahu N."/>
            <person name="Viragh M."/>
            <person name="Koszo T."/>
            <person name="Mondo S."/>
            <person name="Kiss B."/>
            <person name="Balint B."/>
            <person name="Kues U."/>
            <person name="Barry K."/>
            <person name="Hegedus J.C."/>
            <person name="Henrissat B."/>
            <person name="Johnson J."/>
            <person name="Lipzen A."/>
            <person name="Ohm R."/>
            <person name="Nagy I."/>
            <person name="Pangilinan J."/>
            <person name="Yan J."/>
            <person name="Xiong Y."/>
            <person name="Grigoriev I.V."/>
            <person name="Hibbett D.S."/>
            <person name="Nagy L.G."/>
        </authorList>
    </citation>
    <scope>NUCLEOTIDE SEQUENCE [LARGE SCALE GENOMIC DNA]</scope>
    <source>
        <strain evidence="3 4">SZMC22713</strain>
    </source>
</reference>
<evidence type="ECO:0000313" key="4">
    <source>
        <dbReference type="Proteomes" id="UP000294933"/>
    </source>
</evidence>
<dbReference type="AlphaFoldDB" id="A0A4Y7QLN8"/>
<dbReference type="Gene3D" id="1.10.30.10">
    <property type="entry name" value="High mobility group box domain"/>
    <property type="match status" value="1"/>
</dbReference>
<proteinExistence type="predicted"/>
<dbReference type="InterPro" id="IPR056775">
    <property type="entry name" value="YABBY_C"/>
</dbReference>
<evidence type="ECO:0000256" key="1">
    <source>
        <dbReference type="SAM" id="MobiDB-lite"/>
    </source>
</evidence>